<keyword evidence="5" id="KW-1185">Reference proteome</keyword>
<dbReference type="GO" id="GO:0016787">
    <property type="term" value="F:hydrolase activity"/>
    <property type="evidence" value="ECO:0007669"/>
    <property type="project" value="UniProtKB-KW"/>
</dbReference>
<dbReference type="InterPro" id="IPR036380">
    <property type="entry name" value="Isochorismatase-like_sf"/>
</dbReference>
<evidence type="ECO:0000313" key="5">
    <source>
        <dbReference type="Proteomes" id="UP000547209"/>
    </source>
</evidence>
<reference evidence="4 5" key="1">
    <citation type="submission" date="2020-08" db="EMBL/GenBank/DDBJ databases">
        <title>Cohnella phylogeny.</title>
        <authorList>
            <person name="Dunlap C."/>
        </authorList>
    </citation>
    <scope>NUCLEOTIDE SEQUENCE [LARGE SCALE GENOMIC DNA]</scope>
    <source>
        <strain evidence="4 5">DSM 28246</strain>
    </source>
</reference>
<dbReference type="Proteomes" id="UP000547209">
    <property type="component" value="Unassembled WGS sequence"/>
</dbReference>
<dbReference type="Pfam" id="PF00857">
    <property type="entry name" value="Isochorismatase"/>
    <property type="match status" value="1"/>
</dbReference>
<dbReference type="CDD" id="cd01014">
    <property type="entry name" value="nicotinamidase_related"/>
    <property type="match status" value="1"/>
</dbReference>
<dbReference type="AlphaFoldDB" id="A0A7X0RW53"/>
<dbReference type="InterPro" id="IPR000868">
    <property type="entry name" value="Isochorismatase-like_dom"/>
</dbReference>
<comment type="caution">
    <text evidence="4">The sequence shown here is derived from an EMBL/GenBank/DDBJ whole genome shotgun (WGS) entry which is preliminary data.</text>
</comment>
<evidence type="ECO:0000259" key="3">
    <source>
        <dbReference type="Pfam" id="PF00857"/>
    </source>
</evidence>
<dbReference type="InterPro" id="IPR050272">
    <property type="entry name" value="Isochorismatase-like_hydrls"/>
</dbReference>
<dbReference type="PANTHER" id="PTHR43540:SF14">
    <property type="entry name" value="ISOCHORISMATASE"/>
    <property type="match status" value="1"/>
</dbReference>
<proteinExistence type="inferred from homology"/>
<dbReference type="RefSeq" id="WP_185672620.1">
    <property type="nucleotide sequence ID" value="NZ_JACJVP010000055.1"/>
</dbReference>
<accession>A0A7X0RW53</accession>
<comment type="similarity">
    <text evidence="1">Belongs to the isochorismatase family.</text>
</comment>
<gene>
    <name evidence="4" type="ORF">H7C19_29165</name>
</gene>
<protein>
    <submittedName>
        <fullName evidence="4">Cysteine hydrolase</fullName>
    </submittedName>
</protein>
<keyword evidence="2 4" id="KW-0378">Hydrolase</keyword>
<feature type="domain" description="Isochorismatase-like" evidence="3">
    <location>
        <begin position="7"/>
        <end position="149"/>
    </location>
</feature>
<organism evidence="4 5">
    <name type="scientific">Cohnella nanjingensis</name>
    <dbReference type="NCBI Taxonomy" id="1387779"/>
    <lineage>
        <taxon>Bacteria</taxon>
        <taxon>Bacillati</taxon>
        <taxon>Bacillota</taxon>
        <taxon>Bacilli</taxon>
        <taxon>Bacillales</taxon>
        <taxon>Paenibacillaceae</taxon>
        <taxon>Cohnella</taxon>
    </lineage>
</organism>
<evidence type="ECO:0000313" key="4">
    <source>
        <dbReference type="EMBL" id="MBB6674757.1"/>
    </source>
</evidence>
<evidence type="ECO:0000256" key="2">
    <source>
        <dbReference type="ARBA" id="ARBA00022801"/>
    </source>
</evidence>
<dbReference type="EMBL" id="JACJVP010000055">
    <property type="protein sequence ID" value="MBB6674757.1"/>
    <property type="molecule type" value="Genomic_DNA"/>
</dbReference>
<dbReference type="Gene3D" id="3.40.50.850">
    <property type="entry name" value="Isochorismatase-like"/>
    <property type="match status" value="1"/>
</dbReference>
<dbReference type="SUPFAM" id="SSF52499">
    <property type="entry name" value="Isochorismatase-like hydrolases"/>
    <property type="match status" value="1"/>
</dbReference>
<evidence type="ECO:0000256" key="1">
    <source>
        <dbReference type="ARBA" id="ARBA00006336"/>
    </source>
</evidence>
<name>A0A7X0RW53_9BACL</name>
<dbReference type="PANTHER" id="PTHR43540">
    <property type="entry name" value="PEROXYUREIDOACRYLATE/UREIDOACRYLATE AMIDOHYDROLASE-RELATED"/>
    <property type="match status" value="1"/>
</dbReference>
<sequence length="178" mass="19365">MTTSANAALVIIDAQVAMFTYEGMKLHDEEAVLERLAGLANRARAAGTPVVFIQHTSHDGDEFQEGSDTWELHPALGVIGGDIVVRKPTCDAFHETDLHDILQERNVGNLVIAGMQTDFCVDTTSRRAFSLGYDTVLVRDAHSTFDRGQLTAAQIVAHHNSVLGSSFVRLLSADDIVF</sequence>